<evidence type="ECO:0000256" key="1">
    <source>
        <dbReference type="ARBA" id="ARBA00004429"/>
    </source>
</evidence>
<dbReference type="GO" id="GO:0016740">
    <property type="term" value="F:transferase activity"/>
    <property type="evidence" value="ECO:0007669"/>
    <property type="project" value="UniProtKB-KW"/>
</dbReference>
<evidence type="ECO:0000256" key="3">
    <source>
        <dbReference type="ARBA" id="ARBA00022519"/>
    </source>
</evidence>
<evidence type="ECO:0000313" key="11">
    <source>
        <dbReference type="EMBL" id="MDU8885385.1"/>
    </source>
</evidence>
<evidence type="ECO:0000256" key="8">
    <source>
        <dbReference type="SAM" id="Phobius"/>
    </source>
</evidence>
<dbReference type="Pfam" id="PF00884">
    <property type="entry name" value="Sulfatase"/>
    <property type="match status" value="1"/>
</dbReference>
<dbReference type="NCBIfam" id="NF007160">
    <property type="entry name" value="PRK09598.1"/>
    <property type="match status" value="1"/>
</dbReference>
<dbReference type="PANTHER" id="PTHR30443">
    <property type="entry name" value="INNER MEMBRANE PROTEIN"/>
    <property type="match status" value="1"/>
</dbReference>
<feature type="domain" description="Sulfatase N-terminal" evidence="9">
    <location>
        <begin position="224"/>
        <end position="489"/>
    </location>
</feature>
<evidence type="ECO:0000256" key="2">
    <source>
        <dbReference type="ARBA" id="ARBA00022475"/>
    </source>
</evidence>
<name>A0ABU3U4P9_9FLAO</name>
<dbReference type="EMBL" id="JAWHTF010000001">
    <property type="protein sequence ID" value="MDU8885385.1"/>
    <property type="molecule type" value="Genomic_DNA"/>
</dbReference>
<dbReference type="PANTHER" id="PTHR30443:SF0">
    <property type="entry name" value="PHOSPHOETHANOLAMINE TRANSFERASE EPTA"/>
    <property type="match status" value="1"/>
</dbReference>
<proteinExistence type="predicted"/>
<protein>
    <submittedName>
        <fullName evidence="11">Phosphoethanolamine--lipid A transferase EptA</fullName>
    </submittedName>
</protein>
<organism evidence="11 12">
    <name type="scientific">Gilvirhabdus luticola</name>
    <dbReference type="NCBI Taxonomy" id="3079858"/>
    <lineage>
        <taxon>Bacteria</taxon>
        <taxon>Pseudomonadati</taxon>
        <taxon>Bacteroidota</taxon>
        <taxon>Flavobacteriia</taxon>
        <taxon>Flavobacteriales</taxon>
        <taxon>Flavobacteriaceae</taxon>
        <taxon>Gilvirhabdus</taxon>
    </lineage>
</organism>
<feature type="transmembrane region" description="Helical" evidence="8">
    <location>
        <begin position="149"/>
        <end position="169"/>
    </location>
</feature>
<keyword evidence="4 11" id="KW-0808">Transferase</keyword>
<evidence type="ECO:0000256" key="7">
    <source>
        <dbReference type="ARBA" id="ARBA00023136"/>
    </source>
</evidence>
<accession>A0ABU3U4P9</accession>
<sequence>MLRNNMKLNYFVFIISIVNFLLFHFTFFKFVFNNLDYKSLNGITIIISLVILMLVLNAFVFYLIFFLSRYVGKLLLVLFFIINAIAIYFINTYNVIIDETMIGNVLNTNYEEASSFFSLRLIMYLIVLGIIPSIIIIKIKTLKVPFKKFLKTFLLTFVFVLAVVFANTSNWLWIDKNSTELGGLVMPWSYVVNTSLFYIHKSQENKKEILLPNAKIKDAKKSVAVLVIGESARSENFSLYGYERPTNPLLSKTENVYSFNATACATYTRAGIKCILEHTNTKKLYEVLPNYLYRNDVEVIWRTTNWGEPPIHIKNFYNKKDLRKNCEGDTCNYDEILLNGLKEQILASNKNKIFIVLHTSTSHGPTYNKKYPKEFERFKPVCSSVELGKCSREELINAYDNTIIYTDYILSRLVDNLKQLKAYNSMMLFVSDHGESLGENNLYMHGIPASFAPKEQLEIPFIVWLSDSSKKLKPYEVLSQNHVFSSVLNFLAIESPIYNESMNIFE</sequence>
<dbReference type="InterPro" id="IPR040423">
    <property type="entry name" value="PEA_transferase"/>
</dbReference>
<keyword evidence="7 8" id="KW-0472">Membrane</keyword>
<dbReference type="Gene3D" id="3.40.720.10">
    <property type="entry name" value="Alkaline Phosphatase, subunit A"/>
    <property type="match status" value="1"/>
</dbReference>
<dbReference type="InterPro" id="IPR017850">
    <property type="entry name" value="Alkaline_phosphatase_core_sf"/>
</dbReference>
<dbReference type="Pfam" id="PF08019">
    <property type="entry name" value="EptA_B_N"/>
    <property type="match status" value="1"/>
</dbReference>
<evidence type="ECO:0000313" key="12">
    <source>
        <dbReference type="Proteomes" id="UP001268651"/>
    </source>
</evidence>
<dbReference type="InterPro" id="IPR058130">
    <property type="entry name" value="PEA_transf_C"/>
</dbReference>
<keyword evidence="6 8" id="KW-1133">Transmembrane helix</keyword>
<dbReference type="NCBIfam" id="NF028537">
    <property type="entry name" value="P_eth_NH2_trans"/>
    <property type="match status" value="1"/>
</dbReference>
<evidence type="ECO:0000256" key="6">
    <source>
        <dbReference type="ARBA" id="ARBA00022989"/>
    </source>
</evidence>
<dbReference type="InterPro" id="IPR012549">
    <property type="entry name" value="EptA-like_N"/>
</dbReference>
<evidence type="ECO:0000256" key="4">
    <source>
        <dbReference type="ARBA" id="ARBA00022679"/>
    </source>
</evidence>
<comment type="caution">
    <text evidence="11">The sequence shown here is derived from an EMBL/GenBank/DDBJ whole genome shotgun (WGS) entry which is preliminary data.</text>
</comment>
<keyword evidence="5 8" id="KW-0812">Transmembrane</keyword>
<feature type="transmembrane region" description="Helical" evidence="8">
    <location>
        <begin position="43"/>
        <end position="67"/>
    </location>
</feature>
<feature type="transmembrane region" description="Helical" evidence="8">
    <location>
        <begin position="117"/>
        <end position="137"/>
    </location>
</feature>
<dbReference type="SUPFAM" id="SSF53649">
    <property type="entry name" value="Alkaline phosphatase-like"/>
    <property type="match status" value="1"/>
</dbReference>
<comment type="subcellular location">
    <subcellularLocation>
        <location evidence="1">Cell inner membrane</location>
        <topology evidence="1">Multi-pass membrane protein</topology>
    </subcellularLocation>
</comment>
<dbReference type="InterPro" id="IPR000917">
    <property type="entry name" value="Sulfatase_N"/>
</dbReference>
<reference evidence="11 12" key="1">
    <citation type="submission" date="2023-10" db="EMBL/GenBank/DDBJ databases">
        <title>Marimonas sp. nov. isolated from tidal mud flat.</title>
        <authorList>
            <person name="Jaincy N.J."/>
            <person name="Srinivasan S."/>
            <person name="Lee S.-S."/>
        </authorList>
    </citation>
    <scope>NUCLEOTIDE SEQUENCE [LARGE SCALE GENOMIC DNA]</scope>
    <source>
        <strain evidence="11 12">MJ-SS3</strain>
    </source>
</reference>
<feature type="transmembrane region" description="Helical" evidence="8">
    <location>
        <begin position="12"/>
        <end position="31"/>
    </location>
</feature>
<dbReference type="Proteomes" id="UP001268651">
    <property type="component" value="Unassembled WGS sequence"/>
</dbReference>
<keyword evidence="12" id="KW-1185">Reference proteome</keyword>
<evidence type="ECO:0000259" key="10">
    <source>
        <dbReference type="Pfam" id="PF08019"/>
    </source>
</evidence>
<evidence type="ECO:0000259" key="9">
    <source>
        <dbReference type="Pfam" id="PF00884"/>
    </source>
</evidence>
<keyword evidence="3" id="KW-0997">Cell inner membrane</keyword>
<dbReference type="RefSeq" id="WP_316661249.1">
    <property type="nucleotide sequence ID" value="NZ_JAWHTF010000001.1"/>
</dbReference>
<dbReference type="CDD" id="cd16017">
    <property type="entry name" value="LptA"/>
    <property type="match status" value="1"/>
</dbReference>
<feature type="domain" description="Phosphoethanolamine transferase N-terminal" evidence="10">
    <location>
        <begin position="58"/>
        <end position="198"/>
    </location>
</feature>
<evidence type="ECO:0000256" key="5">
    <source>
        <dbReference type="ARBA" id="ARBA00022692"/>
    </source>
</evidence>
<gene>
    <name evidence="11" type="primary">eptA</name>
    <name evidence="11" type="ORF">RXV94_04375</name>
</gene>
<keyword evidence="2" id="KW-1003">Cell membrane</keyword>
<feature type="transmembrane region" description="Helical" evidence="8">
    <location>
        <begin position="74"/>
        <end position="97"/>
    </location>
</feature>